<evidence type="ECO:0000259" key="8">
    <source>
        <dbReference type="PROSITE" id="PS50950"/>
    </source>
</evidence>
<keyword evidence="2 5" id="KW-0863">Zinc-finger</keyword>
<name>A0A6P8H1W7_CLUHA</name>
<proteinExistence type="predicted"/>
<dbReference type="SMART" id="SM00692">
    <property type="entry name" value="DM3"/>
    <property type="match status" value="1"/>
</dbReference>
<evidence type="ECO:0000256" key="4">
    <source>
        <dbReference type="ARBA" id="ARBA00023125"/>
    </source>
</evidence>
<feature type="compositionally biased region" description="Acidic residues" evidence="7">
    <location>
        <begin position="391"/>
        <end position="404"/>
    </location>
</feature>
<dbReference type="Gene3D" id="6.20.210.20">
    <property type="entry name" value="THAP domain"/>
    <property type="match status" value="1"/>
</dbReference>
<dbReference type="Proteomes" id="UP000515152">
    <property type="component" value="Chromosome 18"/>
</dbReference>
<sequence length="672" mass="76295">MPHWCVAWGCTNSRTIQTRSRGITFHKFPKDPTRRLQWCAAMGRRSSDHRLWSPSINSVLCSKHFTPDMLDCTGQTIRLRNNAIPTLFDAQKMRRKRLQEAKKKSKVSQTVSDVIEAQKRQIGRRRRGRDRNQSTEDAAEITESPPGLGDLALAAELMELVSSTVTQLQRNVQLSRALHNDHSSLPIPSDPARLCALVHGLAKDKHRQEEALLSLRKNLMVKEQQLQKNKVEWEAEQPAQEVKIAALARQLQKEHQENVLLRRQLREATEQLQSSTDAVLLLSSSMRKQKRPQAKRPAAALSARALSRGHPRWLRFYTGFRSYARFQAFLAFLQSADGTMLAQSCLSEAEEGVEEEDEEEEETEEKRMSDKDVIHQDSTPPPQHNNHALFPDDDEEEEDEEQEATGESVRRRLLAQLRVTSRPASVHRVLGPEDQLLLVLTRLRLGLLLHDLAFRFHVAEATASRVWGHWLGLMQRRLQQVPVRCSQHYISQFKPQHSLSLGPGHQLAVLECSDLLFDALFRDRQRVARGTIPPRRAVASKTPLHSPQPYRHLWPQRGCALASPEGHLGFCSSSRLQEWEDWAAKPDGPVPAALPTLPAYLVGNERGVVPVPAEGVPCLEVLSVRSLTDKALTFRYLRTVHTQTQGSVIQMDRAWEVCCYLACLLHQPMGLR</sequence>
<protein>
    <submittedName>
        <fullName evidence="10">Uncharacterized protein LOC105907132 isoform X1</fullName>
    </submittedName>
</protein>
<evidence type="ECO:0000256" key="3">
    <source>
        <dbReference type="ARBA" id="ARBA00022833"/>
    </source>
</evidence>
<gene>
    <name evidence="10" type="primary">LOC105907132</name>
</gene>
<reference evidence="10" key="1">
    <citation type="submission" date="2025-08" db="UniProtKB">
        <authorList>
            <consortium name="RefSeq"/>
        </authorList>
    </citation>
    <scope>IDENTIFICATION</scope>
</reference>
<feature type="compositionally biased region" description="Acidic residues" evidence="7">
    <location>
        <begin position="348"/>
        <end position="363"/>
    </location>
</feature>
<feature type="region of interest" description="Disordered" evidence="7">
    <location>
        <begin position="345"/>
        <end position="408"/>
    </location>
</feature>
<dbReference type="SUPFAM" id="SSF57716">
    <property type="entry name" value="Glucocorticoid receptor-like (DNA-binding domain)"/>
    <property type="match status" value="1"/>
</dbReference>
<dbReference type="PANTHER" id="PTHR47577:SF1">
    <property type="entry name" value="THAP DOMAIN-CONTAINING PROTEIN 6"/>
    <property type="match status" value="1"/>
</dbReference>
<dbReference type="InterPro" id="IPR038441">
    <property type="entry name" value="THAP_Znf_sf"/>
</dbReference>
<evidence type="ECO:0000256" key="6">
    <source>
        <dbReference type="SAM" id="Coils"/>
    </source>
</evidence>
<evidence type="ECO:0000313" key="9">
    <source>
        <dbReference type="Proteomes" id="UP000515152"/>
    </source>
</evidence>
<evidence type="ECO:0000256" key="5">
    <source>
        <dbReference type="PROSITE-ProRule" id="PRU00309"/>
    </source>
</evidence>
<dbReference type="GeneID" id="105907132"/>
<dbReference type="GO" id="GO:0008270">
    <property type="term" value="F:zinc ion binding"/>
    <property type="evidence" value="ECO:0007669"/>
    <property type="project" value="UniProtKB-KW"/>
</dbReference>
<organism evidence="9 10">
    <name type="scientific">Clupea harengus</name>
    <name type="common">Atlantic herring</name>
    <dbReference type="NCBI Taxonomy" id="7950"/>
    <lineage>
        <taxon>Eukaryota</taxon>
        <taxon>Metazoa</taxon>
        <taxon>Chordata</taxon>
        <taxon>Craniata</taxon>
        <taxon>Vertebrata</taxon>
        <taxon>Euteleostomi</taxon>
        <taxon>Actinopterygii</taxon>
        <taxon>Neopterygii</taxon>
        <taxon>Teleostei</taxon>
        <taxon>Clupei</taxon>
        <taxon>Clupeiformes</taxon>
        <taxon>Clupeoidei</taxon>
        <taxon>Clupeidae</taxon>
        <taxon>Clupea</taxon>
    </lineage>
</organism>
<dbReference type="OrthoDB" id="7312725at2759"/>
<evidence type="ECO:0000256" key="1">
    <source>
        <dbReference type="ARBA" id="ARBA00022723"/>
    </source>
</evidence>
<keyword evidence="3" id="KW-0862">Zinc</keyword>
<keyword evidence="9" id="KW-1185">Reference proteome</keyword>
<dbReference type="InterPro" id="IPR027805">
    <property type="entry name" value="Transposase_HTH_dom"/>
</dbReference>
<dbReference type="Pfam" id="PF05485">
    <property type="entry name" value="THAP"/>
    <property type="match status" value="1"/>
</dbReference>
<feature type="region of interest" description="Disordered" evidence="7">
    <location>
        <begin position="117"/>
        <end position="147"/>
    </location>
</feature>
<dbReference type="RefSeq" id="XP_031441155.1">
    <property type="nucleotide sequence ID" value="XM_031585295.2"/>
</dbReference>
<evidence type="ECO:0000313" key="10">
    <source>
        <dbReference type="RefSeq" id="XP_031441155.1"/>
    </source>
</evidence>
<evidence type="ECO:0000256" key="2">
    <source>
        <dbReference type="ARBA" id="ARBA00022771"/>
    </source>
</evidence>
<dbReference type="PANTHER" id="PTHR47577">
    <property type="entry name" value="THAP DOMAIN-CONTAINING PROTEIN 6"/>
    <property type="match status" value="1"/>
</dbReference>
<keyword evidence="6" id="KW-0175">Coiled coil</keyword>
<dbReference type="KEGG" id="char:105907132"/>
<feature type="coiled-coil region" evidence="6">
    <location>
        <begin position="216"/>
        <end position="278"/>
    </location>
</feature>
<dbReference type="AlphaFoldDB" id="A0A6P8H1W7"/>
<dbReference type="GO" id="GO:0003677">
    <property type="term" value="F:DNA binding"/>
    <property type="evidence" value="ECO:0007669"/>
    <property type="project" value="UniProtKB-UniRule"/>
</dbReference>
<feature type="domain" description="THAP-type" evidence="8">
    <location>
        <begin position="1"/>
        <end position="88"/>
    </location>
</feature>
<evidence type="ECO:0000256" key="7">
    <source>
        <dbReference type="SAM" id="MobiDB-lite"/>
    </source>
</evidence>
<dbReference type="PROSITE" id="PS50950">
    <property type="entry name" value="ZF_THAP"/>
    <property type="match status" value="1"/>
</dbReference>
<accession>A0A6P8H1W7</accession>
<dbReference type="Pfam" id="PF13613">
    <property type="entry name" value="HTH_Tnp_4"/>
    <property type="match status" value="1"/>
</dbReference>
<keyword evidence="4 5" id="KW-0238">DNA-binding</keyword>
<feature type="compositionally biased region" description="Basic and acidic residues" evidence="7">
    <location>
        <begin position="364"/>
        <end position="375"/>
    </location>
</feature>
<dbReference type="InterPro" id="IPR006612">
    <property type="entry name" value="THAP_Znf"/>
</dbReference>
<keyword evidence="1" id="KW-0479">Metal-binding</keyword>
<dbReference type="SMART" id="SM00980">
    <property type="entry name" value="THAP"/>
    <property type="match status" value="1"/>
</dbReference>